<reference evidence="1" key="1">
    <citation type="submission" date="2018-11" db="EMBL/GenBank/DDBJ databases">
        <authorList>
            <person name="Grassa J C."/>
        </authorList>
    </citation>
    <scope>NUCLEOTIDE SEQUENCE [LARGE SCALE GENOMIC DNA]</scope>
</reference>
<organism evidence="1 2">
    <name type="scientific">Cannabis sativa</name>
    <name type="common">Hemp</name>
    <name type="synonym">Marijuana</name>
    <dbReference type="NCBI Taxonomy" id="3483"/>
    <lineage>
        <taxon>Eukaryota</taxon>
        <taxon>Viridiplantae</taxon>
        <taxon>Streptophyta</taxon>
        <taxon>Embryophyta</taxon>
        <taxon>Tracheophyta</taxon>
        <taxon>Spermatophyta</taxon>
        <taxon>Magnoliopsida</taxon>
        <taxon>eudicotyledons</taxon>
        <taxon>Gunneridae</taxon>
        <taxon>Pentapetalae</taxon>
        <taxon>rosids</taxon>
        <taxon>fabids</taxon>
        <taxon>Rosales</taxon>
        <taxon>Cannabaceae</taxon>
        <taxon>Cannabis</taxon>
    </lineage>
</organism>
<name>A0A803Q7Q0_CANSA</name>
<accession>A0A803Q7Q0</accession>
<reference evidence="1" key="2">
    <citation type="submission" date="2021-03" db="UniProtKB">
        <authorList>
            <consortium name="EnsemblPlants"/>
        </authorList>
    </citation>
    <scope>IDENTIFICATION</scope>
</reference>
<evidence type="ECO:0000313" key="2">
    <source>
        <dbReference type="Proteomes" id="UP000596661"/>
    </source>
</evidence>
<evidence type="ECO:0000313" key="1">
    <source>
        <dbReference type="EnsemblPlants" id="cds.evm.model.08.113"/>
    </source>
</evidence>
<keyword evidence="2" id="KW-1185">Reference proteome</keyword>
<dbReference type="Proteomes" id="UP000596661">
    <property type="component" value="Chromosome 8"/>
</dbReference>
<dbReference type="EnsemblPlants" id="evm.model.08.113">
    <property type="protein sequence ID" value="cds.evm.model.08.113"/>
    <property type="gene ID" value="evm.TU.08.113"/>
</dbReference>
<dbReference type="EMBL" id="UZAU01000679">
    <property type="status" value="NOT_ANNOTATED_CDS"/>
    <property type="molecule type" value="Genomic_DNA"/>
</dbReference>
<proteinExistence type="predicted"/>
<protein>
    <submittedName>
        <fullName evidence="1">Uncharacterized protein</fullName>
    </submittedName>
</protein>
<sequence>MVLAGCFLQNQPKEPNGHLSFQQIREKESLRGLEEKKRGECIVFTLVGTKESKEREIKKMENLRLEKVKDENLKWPWNMESEMRMSCRALELTMVVWWERDEQKNS</sequence>
<dbReference type="AlphaFoldDB" id="A0A803Q7Q0"/>
<dbReference type="Gramene" id="evm.model.08.113">
    <property type="protein sequence ID" value="cds.evm.model.08.113"/>
    <property type="gene ID" value="evm.TU.08.113"/>
</dbReference>